<feature type="compositionally biased region" description="Polar residues" evidence="1">
    <location>
        <begin position="527"/>
        <end position="539"/>
    </location>
</feature>
<keyword evidence="3" id="KW-1185">Reference proteome</keyword>
<feature type="compositionally biased region" description="Basic and acidic residues" evidence="1">
    <location>
        <begin position="1064"/>
        <end position="1097"/>
    </location>
</feature>
<feature type="compositionally biased region" description="Acidic residues" evidence="1">
    <location>
        <begin position="556"/>
        <end position="567"/>
    </location>
</feature>
<feature type="compositionally biased region" description="Basic residues" evidence="1">
    <location>
        <begin position="876"/>
        <end position="886"/>
    </location>
</feature>
<sequence>MSAQVIPTVPPRPARSQQVASQQGVGKLPDIPPRPINKRLDRSISPANFPRSPLNEPWSANLSRQKTSERESLPRPPSVQNLPSIGQEGMEYAEIMDLQTNQQPPTSSLGADAAAQTRNIGQDLKLYAPKPSLPKSSATAQVQAVTRTDSTPAPFLGVAGFGKPPTPSIEENDHLHQVRTRSSFSRPGSAIEGRRPSTEGSRRSMDEGRRLSIYGDEQGPAELGLRVPINPLLGDVQAPSPAPHSPHTTGNNTEKRRSHHSRTKSGRETFAPPGSYGLHSHGQAPQDKFEKDWYAKHPEVAQFEETHGHGVYESIGSGRGSFALSSDDLNQIVRNTASRASNLGTSSTALSYPDEQVGYTASELFSRSQQNTPNSLARTVTNTSQPATESPLRKASFPADETIPAEVRRGRLSISGRSDDAIDSEAEQEVHIEPQRRYNKVTGGEESLNETRPVRSSISHPTDEDNYINEHGYSVPILAEDEVAKEVGISHMQPAVSPKQERHSSFHDDYRGDGTPGSRPSSRPTSLYGSSSNSNTLQRFVSHHDDRENQHTPLEDVTEYEPLFPEDDGQKPISHAERFKQRPNALKQRFPSQDIWEDTPSSALYSATVSTPDLPEQVGSQGLDKETSKTFETSEQEHARKGEATEADRQTFAPREERLAKSVFAPHLRNDMPTRPGAIPRFPSSDIWEDSPESHHLVTTVSAAQTEDEPDSPTEATAKPLVPPRPGKSRLGEGASSAQEAPSVPARPDKEVHAAPPFGATLTEPKGSSPTELKKVPSIPGRPKPQIPARPKKPAGDVLTKQTSPEAAEPAQDKVSPPLAKVKPQVPARPGTGPKIANLRGSFMNDLNQKLGLGPPKEKEPEPAEETKTLDDARKSRARGPQRRAPARSPAASATSPPTLQFSMFKPHSLWTIDDTDEINVTSISSSKPADEPLQAALETTGVSDSKSEQLKSATVADSPLPSTIDTTDHEPSTKDEITPSSAPTDSKTPEPSLGTPTQERSNPLSQKTSVEDVGLSNATTASSGQADGPELEREQVDPSTDAIPVSKQTTASTDDGTAPLEKTTTHEPEPETFTEPRLKGTVEAEGEPGKESAEQV</sequence>
<feature type="region of interest" description="Disordered" evidence="1">
    <location>
        <begin position="492"/>
        <end position="902"/>
    </location>
</feature>
<gene>
    <name evidence="2" type="ORF">PV10_02698</name>
</gene>
<feature type="compositionally biased region" description="Polar residues" evidence="1">
    <location>
        <begin position="1047"/>
        <end position="1056"/>
    </location>
</feature>
<feature type="compositionally biased region" description="Low complexity" evidence="1">
    <location>
        <begin position="887"/>
        <end position="898"/>
    </location>
</feature>
<dbReference type="RefSeq" id="XP_016226563.1">
    <property type="nucleotide sequence ID" value="XM_016367045.1"/>
</dbReference>
<protein>
    <recommendedName>
        <fullName evidence="4">Altered inheritance of mitochondria protein 21</fullName>
    </recommendedName>
</protein>
<dbReference type="InterPro" id="IPR021582">
    <property type="entry name" value="Aim21"/>
</dbReference>
<feature type="compositionally biased region" description="Basic and acidic residues" evidence="1">
    <location>
        <begin position="499"/>
        <end position="512"/>
    </location>
</feature>
<evidence type="ECO:0008006" key="4">
    <source>
        <dbReference type="Google" id="ProtNLM"/>
    </source>
</evidence>
<dbReference type="OrthoDB" id="5386574at2759"/>
<feature type="compositionally biased region" description="Polar residues" evidence="1">
    <location>
        <begin position="1017"/>
        <end position="1026"/>
    </location>
</feature>
<accession>A0A0D1ZM44</accession>
<dbReference type="GeneID" id="27320543"/>
<feature type="compositionally biased region" description="Basic and acidic residues" evidence="1">
    <location>
        <begin position="568"/>
        <end position="580"/>
    </location>
</feature>
<proteinExistence type="predicted"/>
<dbReference type="EMBL" id="KN847521">
    <property type="protein sequence ID" value="KIV94989.1"/>
    <property type="molecule type" value="Genomic_DNA"/>
</dbReference>
<dbReference type="VEuPathDB" id="FungiDB:PV10_02698"/>
<evidence type="ECO:0000256" key="1">
    <source>
        <dbReference type="SAM" id="MobiDB-lite"/>
    </source>
</evidence>
<dbReference type="AlphaFoldDB" id="A0A0D1ZM44"/>
<feature type="region of interest" description="Disordered" evidence="1">
    <location>
        <begin position="1"/>
        <end position="90"/>
    </location>
</feature>
<feature type="compositionally biased region" description="Basic and acidic residues" evidence="1">
    <location>
        <begin position="287"/>
        <end position="296"/>
    </location>
</feature>
<evidence type="ECO:0000313" key="3">
    <source>
        <dbReference type="Proteomes" id="UP000054302"/>
    </source>
</evidence>
<dbReference type="OMA" id="PRPDWAM"/>
<feature type="compositionally biased region" description="Basic and acidic residues" evidence="1">
    <location>
        <begin position="192"/>
        <end position="210"/>
    </location>
</feature>
<feature type="compositionally biased region" description="Polar residues" evidence="1">
    <location>
        <begin position="995"/>
        <end position="1009"/>
    </location>
</feature>
<feature type="compositionally biased region" description="Polar residues" evidence="1">
    <location>
        <begin position="367"/>
        <end position="388"/>
    </location>
</feature>
<feature type="compositionally biased region" description="Polar residues" evidence="1">
    <location>
        <begin position="15"/>
        <end position="24"/>
    </location>
</feature>
<dbReference type="Proteomes" id="UP000054302">
    <property type="component" value="Unassembled WGS sequence"/>
</dbReference>
<dbReference type="Pfam" id="PF11489">
    <property type="entry name" value="Aim21"/>
    <property type="match status" value="1"/>
</dbReference>
<feature type="compositionally biased region" description="Basic and acidic residues" evidence="1">
    <location>
        <begin position="635"/>
        <end position="660"/>
    </location>
</feature>
<feature type="compositionally biased region" description="Basic and acidic residues" evidence="1">
    <location>
        <begin position="542"/>
        <end position="554"/>
    </location>
</feature>
<feature type="region of interest" description="Disordered" evidence="1">
    <location>
        <begin position="151"/>
        <end position="296"/>
    </location>
</feature>
<feature type="region of interest" description="Disordered" evidence="1">
    <location>
        <begin position="367"/>
        <end position="395"/>
    </location>
</feature>
<feature type="compositionally biased region" description="Basic and acidic residues" evidence="1">
    <location>
        <begin position="856"/>
        <end position="875"/>
    </location>
</feature>
<feature type="compositionally biased region" description="Low complexity" evidence="1">
    <location>
        <begin position="516"/>
        <end position="526"/>
    </location>
</feature>
<organism evidence="2 3">
    <name type="scientific">Exophiala mesophila</name>
    <name type="common">Black yeast-like fungus</name>
    <dbReference type="NCBI Taxonomy" id="212818"/>
    <lineage>
        <taxon>Eukaryota</taxon>
        <taxon>Fungi</taxon>
        <taxon>Dikarya</taxon>
        <taxon>Ascomycota</taxon>
        <taxon>Pezizomycotina</taxon>
        <taxon>Eurotiomycetes</taxon>
        <taxon>Chaetothyriomycetidae</taxon>
        <taxon>Chaetothyriales</taxon>
        <taxon>Herpotrichiellaceae</taxon>
        <taxon>Exophiala</taxon>
    </lineage>
</organism>
<name>A0A0D1ZM44_EXOME</name>
<feature type="compositionally biased region" description="Polar residues" evidence="1">
    <location>
        <begin position="599"/>
        <end position="611"/>
    </location>
</feature>
<feature type="region of interest" description="Disordered" evidence="1">
    <location>
        <begin position="437"/>
        <end position="469"/>
    </location>
</feature>
<feature type="region of interest" description="Disordered" evidence="1">
    <location>
        <begin position="922"/>
        <end position="1097"/>
    </location>
</feature>
<dbReference type="HOGENOM" id="CLU_009400_0_0_1"/>
<dbReference type="STRING" id="212818.A0A0D1ZM44"/>
<evidence type="ECO:0000313" key="2">
    <source>
        <dbReference type="EMBL" id="KIV94989.1"/>
    </source>
</evidence>
<feature type="compositionally biased region" description="Basic and acidic residues" evidence="1">
    <location>
        <begin position="967"/>
        <end position="978"/>
    </location>
</feature>
<reference evidence="2 3" key="1">
    <citation type="submission" date="2015-01" db="EMBL/GenBank/DDBJ databases">
        <title>The Genome Sequence of Exophiala mesophila CBS40295.</title>
        <authorList>
            <consortium name="The Broad Institute Genomics Platform"/>
            <person name="Cuomo C."/>
            <person name="de Hoog S."/>
            <person name="Gorbushina A."/>
            <person name="Stielow B."/>
            <person name="Teixiera M."/>
            <person name="Abouelleil A."/>
            <person name="Chapman S.B."/>
            <person name="Priest M."/>
            <person name="Young S.K."/>
            <person name="Wortman J."/>
            <person name="Nusbaum C."/>
            <person name="Birren B."/>
        </authorList>
    </citation>
    <scope>NUCLEOTIDE SEQUENCE [LARGE SCALE GENOMIC DNA]</scope>
    <source>
        <strain evidence="2 3">CBS 40295</strain>
    </source>
</reference>